<dbReference type="InterPro" id="IPR012337">
    <property type="entry name" value="RNaseH-like_sf"/>
</dbReference>
<dbReference type="InterPro" id="IPR039537">
    <property type="entry name" value="Retrotran_Ty1/copia-like"/>
</dbReference>
<dbReference type="InterPro" id="IPR013103">
    <property type="entry name" value="RVT_2"/>
</dbReference>
<gene>
    <name evidence="4" type="ORF">Tco_0991052</name>
</gene>
<protein>
    <submittedName>
        <fullName evidence="4">Retrovirus-related pol polyprotein from transposon TNT 1-94</fullName>
    </submittedName>
</protein>
<name>A0ABQ5EYX9_9ASTR</name>
<keyword evidence="2" id="KW-0378">Hydrolase</keyword>
<evidence type="ECO:0000256" key="2">
    <source>
        <dbReference type="ARBA" id="ARBA00022801"/>
    </source>
</evidence>
<dbReference type="InterPro" id="IPR057670">
    <property type="entry name" value="SH3_retrovirus"/>
</dbReference>
<keyword evidence="1" id="KW-0479">Metal-binding</keyword>
<comment type="caution">
    <text evidence="4">The sequence shown here is derived from an EMBL/GenBank/DDBJ whole genome shotgun (WGS) entry which is preliminary data.</text>
</comment>
<sequence length="397" mass="45816">MDLCRPMRIQSINGRKYMLVIIDDYSRFTWVKFLRSKDEVPEFVIKVLKIIQVRLNTTFCNIRTDNGTEFVNQTLKAYYEEVGISHQTSMAQTPQQNGVVERWNRTLVEAVRTILIFSKAPLFLWAEAVATACYIQNRSLIQKCHNKTPYELLHDRKPDLSYLHVFGALCCPTNDSEDLGKLKPKADIGIFISYAPAKKAFRIYNKRTRMIIETIHVDFDELTAIDSEQFSSGSGPKLLTPGTISSGLVPNIPSSTLYVPPKKNDWEILFQPMFDEYLNPPPYEALLCYFDAFLSSVEPKSYKEALTESCWIEAMQEELNKFERLEVWELVPLPDRVMIITLKGYHQEEGIDNEEYFAPIARLEAIRIFIAFIAHINMVVYEMDVKTAFLNGILCEE</sequence>
<dbReference type="Gene3D" id="3.30.420.10">
    <property type="entry name" value="Ribonuclease H-like superfamily/Ribonuclease H"/>
    <property type="match status" value="1"/>
</dbReference>
<dbReference type="InterPro" id="IPR001584">
    <property type="entry name" value="Integrase_cat-core"/>
</dbReference>
<dbReference type="PANTHER" id="PTHR42648">
    <property type="entry name" value="TRANSPOSASE, PUTATIVE-RELATED"/>
    <property type="match status" value="1"/>
</dbReference>
<dbReference type="InterPro" id="IPR036397">
    <property type="entry name" value="RNaseH_sf"/>
</dbReference>
<dbReference type="Proteomes" id="UP001151760">
    <property type="component" value="Unassembled WGS sequence"/>
</dbReference>
<reference evidence="4" key="1">
    <citation type="journal article" date="2022" name="Int. J. Mol. Sci.">
        <title>Draft Genome of Tanacetum Coccineum: Genomic Comparison of Closely Related Tanacetum-Family Plants.</title>
        <authorList>
            <person name="Yamashiro T."/>
            <person name="Shiraishi A."/>
            <person name="Nakayama K."/>
            <person name="Satake H."/>
        </authorList>
    </citation>
    <scope>NUCLEOTIDE SEQUENCE</scope>
</reference>
<dbReference type="EMBL" id="BQNB010016806">
    <property type="protein sequence ID" value="GJT55998.1"/>
    <property type="molecule type" value="Genomic_DNA"/>
</dbReference>
<evidence type="ECO:0000313" key="5">
    <source>
        <dbReference type="Proteomes" id="UP001151760"/>
    </source>
</evidence>
<proteinExistence type="predicted"/>
<dbReference type="Pfam" id="PF07727">
    <property type="entry name" value="RVT_2"/>
    <property type="match status" value="1"/>
</dbReference>
<organism evidence="4 5">
    <name type="scientific">Tanacetum coccineum</name>
    <dbReference type="NCBI Taxonomy" id="301880"/>
    <lineage>
        <taxon>Eukaryota</taxon>
        <taxon>Viridiplantae</taxon>
        <taxon>Streptophyta</taxon>
        <taxon>Embryophyta</taxon>
        <taxon>Tracheophyta</taxon>
        <taxon>Spermatophyta</taxon>
        <taxon>Magnoliopsida</taxon>
        <taxon>eudicotyledons</taxon>
        <taxon>Gunneridae</taxon>
        <taxon>Pentapetalae</taxon>
        <taxon>asterids</taxon>
        <taxon>campanulids</taxon>
        <taxon>Asterales</taxon>
        <taxon>Asteraceae</taxon>
        <taxon>Asteroideae</taxon>
        <taxon>Anthemideae</taxon>
        <taxon>Anthemidinae</taxon>
        <taxon>Tanacetum</taxon>
    </lineage>
</organism>
<reference evidence="4" key="2">
    <citation type="submission" date="2022-01" db="EMBL/GenBank/DDBJ databases">
        <authorList>
            <person name="Yamashiro T."/>
            <person name="Shiraishi A."/>
            <person name="Satake H."/>
            <person name="Nakayama K."/>
        </authorList>
    </citation>
    <scope>NUCLEOTIDE SEQUENCE</scope>
</reference>
<accession>A0ABQ5EYX9</accession>
<dbReference type="Pfam" id="PF00665">
    <property type="entry name" value="rve"/>
    <property type="match status" value="1"/>
</dbReference>
<dbReference type="SUPFAM" id="SSF53098">
    <property type="entry name" value="Ribonuclease H-like"/>
    <property type="match status" value="1"/>
</dbReference>
<keyword evidence="5" id="KW-1185">Reference proteome</keyword>
<dbReference type="PROSITE" id="PS50994">
    <property type="entry name" value="INTEGRASE"/>
    <property type="match status" value="1"/>
</dbReference>
<evidence type="ECO:0000313" key="4">
    <source>
        <dbReference type="EMBL" id="GJT55998.1"/>
    </source>
</evidence>
<feature type="non-terminal residue" evidence="4">
    <location>
        <position position="397"/>
    </location>
</feature>
<evidence type="ECO:0000259" key="3">
    <source>
        <dbReference type="PROSITE" id="PS50994"/>
    </source>
</evidence>
<feature type="domain" description="Integrase catalytic" evidence="3">
    <location>
        <begin position="1"/>
        <end position="157"/>
    </location>
</feature>
<evidence type="ECO:0000256" key="1">
    <source>
        <dbReference type="ARBA" id="ARBA00022723"/>
    </source>
</evidence>
<dbReference type="Pfam" id="PF25597">
    <property type="entry name" value="SH3_retrovirus"/>
    <property type="match status" value="1"/>
</dbReference>
<dbReference type="PANTHER" id="PTHR42648:SF21">
    <property type="entry name" value="CYSTEINE-RICH RLK (RECEPTOR-LIKE PROTEIN KINASE) 8"/>
    <property type="match status" value="1"/>
</dbReference>